<dbReference type="Proteomes" id="UP001301350">
    <property type="component" value="Unassembled WGS sequence"/>
</dbReference>
<accession>A0AAV9IPV5</accession>
<name>A0AAV9IPV5_CYACA</name>
<feature type="compositionally biased region" description="Low complexity" evidence="1">
    <location>
        <begin position="459"/>
        <end position="469"/>
    </location>
</feature>
<protein>
    <submittedName>
        <fullName evidence="2">Uncharacterized protein</fullName>
    </submittedName>
</protein>
<proteinExistence type="predicted"/>
<comment type="caution">
    <text evidence="2">The sequence shown here is derived from an EMBL/GenBank/DDBJ whole genome shotgun (WGS) entry which is preliminary data.</text>
</comment>
<feature type="region of interest" description="Disordered" evidence="1">
    <location>
        <begin position="433"/>
        <end position="484"/>
    </location>
</feature>
<evidence type="ECO:0000313" key="3">
    <source>
        <dbReference type="Proteomes" id="UP001301350"/>
    </source>
</evidence>
<gene>
    <name evidence="2" type="ORF">CDCA_CDCA01G0155</name>
</gene>
<feature type="compositionally biased region" description="Low complexity" evidence="1">
    <location>
        <begin position="42"/>
        <end position="59"/>
    </location>
</feature>
<dbReference type="InterPro" id="IPR000014">
    <property type="entry name" value="PAS"/>
</dbReference>
<feature type="region of interest" description="Disordered" evidence="1">
    <location>
        <begin position="1"/>
        <end position="74"/>
    </location>
</feature>
<dbReference type="AlphaFoldDB" id="A0AAV9IPV5"/>
<feature type="compositionally biased region" description="Low complexity" evidence="1">
    <location>
        <begin position="433"/>
        <end position="446"/>
    </location>
</feature>
<reference evidence="2 3" key="1">
    <citation type="submission" date="2022-07" db="EMBL/GenBank/DDBJ databases">
        <title>Genome-wide signatures of adaptation to extreme environments.</title>
        <authorList>
            <person name="Cho C.H."/>
            <person name="Yoon H.S."/>
        </authorList>
    </citation>
    <scope>NUCLEOTIDE SEQUENCE [LARGE SCALE GENOMIC DNA]</scope>
    <source>
        <strain evidence="2 3">DBV 063 E5</strain>
    </source>
</reference>
<keyword evidence="3" id="KW-1185">Reference proteome</keyword>
<dbReference type="CDD" id="cd00130">
    <property type="entry name" value="PAS"/>
    <property type="match status" value="1"/>
</dbReference>
<evidence type="ECO:0000256" key="1">
    <source>
        <dbReference type="SAM" id="MobiDB-lite"/>
    </source>
</evidence>
<organism evidence="2 3">
    <name type="scientific">Cyanidium caldarium</name>
    <name type="common">Red alga</name>
    <dbReference type="NCBI Taxonomy" id="2771"/>
    <lineage>
        <taxon>Eukaryota</taxon>
        <taxon>Rhodophyta</taxon>
        <taxon>Bangiophyceae</taxon>
        <taxon>Cyanidiales</taxon>
        <taxon>Cyanidiaceae</taxon>
        <taxon>Cyanidium</taxon>
    </lineage>
</organism>
<feature type="compositionally biased region" description="Acidic residues" evidence="1">
    <location>
        <begin position="1"/>
        <end position="10"/>
    </location>
</feature>
<sequence>MIVGTEESDSEVSCNVRERHRTPESEEGAADTEPGAAGGGRASAVASTRSSQTRRTAGRPAAHQCVEERRWQRRRRVQEALSGLRDTLGVPPQTPMMEVLLAAQRKLAEQERYTESMHGSYAPPTSALSDVHMGGGSASPSESEPGPRVPPASALCNFDMQYLTPPLPYEELRMLTTAQERRQYAMRVLLERADSLGNGERLLQLGVLLSKVLETSPSSPMPMALMITGFDSIVYEVFGDTRAVYNLDRDAMVGMSGWQHMHRNDALRVMAEVEAWKAAALQTDLGRDYVSVHHDRWYCGGCDPTKDDPGTDGPRFHWLTSLVFSLGGSLLGVLHIAMREADPSLSNSASTYIVCDRDGRIVHVDSGMHMRRMILAHLDVMPLSRREEDKDLLLFSLRRGQNFFDIIHASDRARCRECIEHVLAAGPISLAGSSNNNNNIAGPPLSSSGPETVEHRVADAAGQGSGDASTEADAFASDPRTDSTNSEGWMCYWRYNVHERAYVWNTAFVAALPDRAGFAIYEELASTRLHKYRSQVQ</sequence>
<dbReference type="EMBL" id="JANCYW010000001">
    <property type="protein sequence ID" value="KAK4534130.1"/>
    <property type="molecule type" value="Genomic_DNA"/>
</dbReference>
<feature type="region of interest" description="Disordered" evidence="1">
    <location>
        <begin position="114"/>
        <end position="151"/>
    </location>
</feature>
<evidence type="ECO:0000313" key="2">
    <source>
        <dbReference type="EMBL" id="KAK4534130.1"/>
    </source>
</evidence>